<dbReference type="PRINTS" id="PR00195">
    <property type="entry name" value="DYNAMIN"/>
</dbReference>
<evidence type="ECO:0000256" key="1">
    <source>
        <dbReference type="ARBA" id="ARBA00022741"/>
    </source>
</evidence>
<feature type="domain" description="GED" evidence="4">
    <location>
        <begin position="627"/>
        <end position="718"/>
    </location>
</feature>
<dbReference type="GeneID" id="34578554"/>
<comment type="caution">
    <text evidence="5">The sequence shown here is derived from an EMBL/GenBank/DDBJ whole genome shotgun (WGS) entry which is preliminary data.</text>
</comment>
<dbReference type="AlphaFoldDB" id="A0A1F5LDI3"/>
<dbReference type="Pfam" id="PF01031">
    <property type="entry name" value="Dynamin_M"/>
    <property type="match status" value="1"/>
</dbReference>
<dbReference type="STRING" id="1835702.A0A1F5LDI3"/>
<dbReference type="OrthoDB" id="415706at2759"/>
<keyword evidence="1" id="KW-0547">Nucleotide-binding</keyword>
<reference evidence="5 6" key="1">
    <citation type="journal article" date="2016" name="Sci. Rep.">
        <title>Penicillium arizonense, a new, genome sequenced fungal species, reveals a high chemical diversity in secreted metabolites.</title>
        <authorList>
            <person name="Grijseels S."/>
            <person name="Nielsen J.C."/>
            <person name="Randelovic M."/>
            <person name="Nielsen J."/>
            <person name="Nielsen K.F."/>
            <person name="Workman M."/>
            <person name="Frisvad J.C."/>
        </authorList>
    </citation>
    <scope>NUCLEOTIDE SEQUENCE [LARGE SCALE GENOMIC DNA]</scope>
    <source>
        <strain evidence="5 6">CBS 141311</strain>
    </source>
</reference>
<dbReference type="InterPro" id="IPR027417">
    <property type="entry name" value="P-loop_NTPase"/>
</dbReference>
<dbReference type="GO" id="GO:0005739">
    <property type="term" value="C:mitochondrion"/>
    <property type="evidence" value="ECO:0007669"/>
    <property type="project" value="TreeGrafter"/>
</dbReference>
<dbReference type="Gene3D" id="1.20.120.1240">
    <property type="entry name" value="Dynamin, middle domain"/>
    <property type="match status" value="1"/>
</dbReference>
<dbReference type="Pfam" id="PF00350">
    <property type="entry name" value="Dynamin_N"/>
    <property type="match status" value="1"/>
</dbReference>
<dbReference type="GO" id="GO:0003924">
    <property type="term" value="F:GTPase activity"/>
    <property type="evidence" value="ECO:0007669"/>
    <property type="project" value="InterPro"/>
</dbReference>
<proteinExistence type="predicted"/>
<protein>
    <recommendedName>
        <fullName evidence="4">GED domain-containing protein</fullName>
    </recommendedName>
</protein>
<feature type="region of interest" description="Disordered" evidence="3">
    <location>
        <begin position="589"/>
        <end position="611"/>
    </location>
</feature>
<evidence type="ECO:0000256" key="2">
    <source>
        <dbReference type="ARBA" id="ARBA00023134"/>
    </source>
</evidence>
<organism evidence="5 6">
    <name type="scientific">Penicillium arizonense</name>
    <dbReference type="NCBI Taxonomy" id="1835702"/>
    <lineage>
        <taxon>Eukaryota</taxon>
        <taxon>Fungi</taxon>
        <taxon>Dikarya</taxon>
        <taxon>Ascomycota</taxon>
        <taxon>Pezizomycotina</taxon>
        <taxon>Eurotiomycetes</taxon>
        <taxon>Eurotiomycetidae</taxon>
        <taxon>Eurotiales</taxon>
        <taxon>Aspergillaceae</taxon>
        <taxon>Penicillium</taxon>
    </lineage>
</organism>
<dbReference type="GO" id="GO:0016559">
    <property type="term" value="P:peroxisome fission"/>
    <property type="evidence" value="ECO:0007669"/>
    <property type="project" value="TreeGrafter"/>
</dbReference>
<dbReference type="EMBL" id="LXJU01000015">
    <property type="protein sequence ID" value="OGE50989.1"/>
    <property type="molecule type" value="Genomic_DNA"/>
</dbReference>
<dbReference type="PANTHER" id="PTHR11566:SF146">
    <property type="entry name" value="FAMILY GTPASE, PUTATIVE (AFU_ORTHOLOGUE AFUA_4G14300)-RELATED"/>
    <property type="match status" value="1"/>
</dbReference>
<dbReference type="CDD" id="cd08771">
    <property type="entry name" value="DLP_1"/>
    <property type="match status" value="1"/>
</dbReference>
<dbReference type="GO" id="GO:0005525">
    <property type="term" value="F:GTP binding"/>
    <property type="evidence" value="ECO:0007669"/>
    <property type="project" value="InterPro"/>
</dbReference>
<dbReference type="PROSITE" id="PS51388">
    <property type="entry name" value="GED"/>
    <property type="match status" value="1"/>
</dbReference>
<dbReference type="InterPro" id="IPR000375">
    <property type="entry name" value="Dynamin_stalk"/>
</dbReference>
<dbReference type="InterPro" id="IPR045063">
    <property type="entry name" value="Dynamin_N"/>
</dbReference>
<keyword evidence="6" id="KW-1185">Reference proteome</keyword>
<dbReference type="GO" id="GO:0005874">
    <property type="term" value="C:microtubule"/>
    <property type="evidence" value="ECO:0007669"/>
    <property type="project" value="TreeGrafter"/>
</dbReference>
<dbReference type="SMART" id="SM00053">
    <property type="entry name" value="DYNc"/>
    <property type="match status" value="1"/>
</dbReference>
<keyword evidence="2" id="KW-0342">GTP-binding</keyword>
<evidence type="ECO:0000313" key="5">
    <source>
        <dbReference type="EMBL" id="OGE50989.1"/>
    </source>
</evidence>
<dbReference type="InterPro" id="IPR020850">
    <property type="entry name" value="GED_dom"/>
</dbReference>
<dbReference type="GO" id="GO:0000266">
    <property type="term" value="P:mitochondrial fission"/>
    <property type="evidence" value="ECO:0007669"/>
    <property type="project" value="TreeGrafter"/>
</dbReference>
<dbReference type="Proteomes" id="UP000177622">
    <property type="component" value="Unassembled WGS sequence"/>
</dbReference>
<name>A0A1F5LDI3_PENAI</name>
<dbReference type="Gene3D" id="3.40.50.300">
    <property type="entry name" value="P-loop containing nucleotide triphosphate hydrolases"/>
    <property type="match status" value="1"/>
</dbReference>
<accession>A0A1F5LDI3</accession>
<dbReference type="GO" id="GO:0006897">
    <property type="term" value="P:endocytosis"/>
    <property type="evidence" value="ECO:0007669"/>
    <property type="project" value="TreeGrafter"/>
</dbReference>
<dbReference type="GO" id="GO:0016020">
    <property type="term" value="C:membrane"/>
    <property type="evidence" value="ECO:0007669"/>
    <property type="project" value="TreeGrafter"/>
</dbReference>
<dbReference type="InterPro" id="IPR022812">
    <property type="entry name" value="Dynamin"/>
</dbReference>
<evidence type="ECO:0000313" key="6">
    <source>
        <dbReference type="Proteomes" id="UP000177622"/>
    </source>
</evidence>
<dbReference type="SUPFAM" id="SSF52540">
    <property type="entry name" value="P-loop containing nucleoside triphosphate hydrolases"/>
    <property type="match status" value="1"/>
</dbReference>
<dbReference type="GO" id="GO:0008017">
    <property type="term" value="F:microtubule binding"/>
    <property type="evidence" value="ECO:0007669"/>
    <property type="project" value="TreeGrafter"/>
</dbReference>
<dbReference type="PANTHER" id="PTHR11566">
    <property type="entry name" value="DYNAMIN"/>
    <property type="match status" value="1"/>
</dbReference>
<evidence type="ECO:0000256" key="3">
    <source>
        <dbReference type="SAM" id="MobiDB-lite"/>
    </source>
</evidence>
<sequence length="718" mass="81913">MSTRPRHFAGVESSEQLAFIDELQALGLSSTINLPELVVVGDQSAGKSSVLQAITEVSFPVKDGTCTRFPIQISFRQTSAARELPVKATIVPGRQSENDGALIARIRDFVVERKELTTDVIKEIIEKATECIFGAHQPGKRVSLSDATLRIERSGPDEMHWTIIDLPGLIRGDKKNPKEHVLKGANGDGPEDTSMRMNAAVASDLARRYLSNDRNIVLVVIDDVDVERLRIFELMEEIPGLEKRCIGVLNKCDRKQEGSDEWMVKLLQNDLSTVPRLDHGWFGLRSRVPNEAHITDAERDERESAEFMKKDWQEVAKDRTGIQALMRYVDKERRAQIQSGIPHIVAEIRQKLRECESDLKRMGEARDSPKAQRYFVLQFCNEMQRMAEATLRGQYQIVPSQDPRIMLRYEVQSRLDQFYEDMADPANIPLPFTDYERDLKFLGSTSPDPRIWDKVVRDSSGLYSEIYKEAKISEGCSLPGTVHPDVEEKIFRKQSVHWEGIARRFVDDVKDLVKNCHDVLIRIAIPNSKVRLEVSRIMGKTLEEWHKHADTALSELLEDNQARPLVTRNPRLQADTNIADQNRGEILLGKRSSKGSSTDHDQNGDVKGNLKANDDRPRFISTILSQVLFVRARLESYYGIALHRFIDNVAMQVVERHILGPRCPMLSLSVETFARLDDEELDAIAGEDQSDVRMRTRLERLQSRYTKALEKWERLRVL</sequence>
<dbReference type="InterPro" id="IPR001401">
    <property type="entry name" value="Dynamin_GTPase"/>
</dbReference>
<gene>
    <name evidence="5" type="ORF">PENARI_c015G07520</name>
</gene>
<evidence type="ECO:0000259" key="4">
    <source>
        <dbReference type="PROSITE" id="PS51388"/>
    </source>
</evidence>
<dbReference type="RefSeq" id="XP_022486435.1">
    <property type="nucleotide sequence ID" value="XM_022633820.1"/>
</dbReference>
<dbReference type="GO" id="GO:0048312">
    <property type="term" value="P:intracellular distribution of mitochondria"/>
    <property type="evidence" value="ECO:0007669"/>
    <property type="project" value="TreeGrafter"/>
</dbReference>